<accession>S9P8I0</accession>
<dbReference type="InterPro" id="IPR002938">
    <property type="entry name" value="FAD-bd"/>
</dbReference>
<dbReference type="InterPro" id="IPR051704">
    <property type="entry name" value="FAD_aromatic-hydroxylase"/>
</dbReference>
<evidence type="ECO:0000259" key="1">
    <source>
        <dbReference type="Pfam" id="PF01494"/>
    </source>
</evidence>
<organism evidence="2 3">
    <name type="scientific">Cystobacter fuscus (strain ATCC 25194 / DSM 2262 / NBRC 100088 / M29)</name>
    <dbReference type="NCBI Taxonomy" id="1242864"/>
    <lineage>
        <taxon>Bacteria</taxon>
        <taxon>Pseudomonadati</taxon>
        <taxon>Myxococcota</taxon>
        <taxon>Myxococcia</taxon>
        <taxon>Myxococcales</taxon>
        <taxon>Cystobacterineae</taxon>
        <taxon>Archangiaceae</taxon>
        <taxon>Cystobacter</taxon>
    </lineage>
</organism>
<dbReference type="Gene3D" id="3.30.9.10">
    <property type="entry name" value="D-Amino Acid Oxidase, subunit A, domain 2"/>
    <property type="match status" value="1"/>
</dbReference>
<keyword evidence="3" id="KW-1185">Reference proteome</keyword>
<evidence type="ECO:0000313" key="2">
    <source>
        <dbReference type="EMBL" id="EPX58547.1"/>
    </source>
</evidence>
<feature type="domain" description="FAD-binding" evidence="1">
    <location>
        <begin position="22"/>
        <end position="338"/>
    </location>
</feature>
<dbReference type="PRINTS" id="PR00420">
    <property type="entry name" value="RNGMNOXGNASE"/>
</dbReference>
<reference evidence="2" key="1">
    <citation type="submission" date="2013-05" db="EMBL/GenBank/DDBJ databases">
        <title>Genome assembly of Cystobacter fuscus DSM 2262.</title>
        <authorList>
            <person name="Sharma G."/>
            <person name="Khatri I."/>
            <person name="Kaur C."/>
            <person name="Mayilraj S."/>
            <person name="Subramanian S."/>
        </authorList>
    </citation>
    <scope>NUCLEOTIDE SEQUENCE [LARGE SCALE GENOMIC DNA]</scope>
    <source>
        <strain evidence="2">DSM 2262</strain>
    </source>
</reference>
<dbReference type="AlphaFoldDB" id="S9P8I0"/>
<dbReference type="PANTHER" id="PTHR46865">
    <property type="entry name" value="OXIDOREDUCTASE-RELATED"/>
    <property type="match status" value="1"/>
</dbReference>
<name>S9P8I0_CYSF2</name>
<proteinExistence type="predicted"/>
<dbReference type="InterPro" id="IPR036188">
    <property type="entry name" value="FAD/NAD-bd_sf"/>
</dbReference>
<dbReference type="SUPFAM" id="SSF51905">
    <property type="entry name" value="FAD/NAD(P)-binding domain"/>
    <property type="match status" value="1"/>
</dbReference>
<dbReference type="Pfam" id="PF01494">
    <property type="entry name" value="FAD_binding_3"/>
    <property type="match status" value="1"/>
</dbReference>
<comment type="caution">
    <text evidence="2">The sequence shown here is derived from an EMBL/GenBank/DDBJ whole genome shotgun (WGS) entry which is preliminary data.</text>
</comment>
<dbReference type="PANTHER" id="PTHR46865:SF8">
    <property type="entry name" value="POSSIBLE OXIDOREDUCTASE"/>
    <property type="match status" value="1"/>
</dbReference>
<sequence>MTSAAALYCLDIMTNSTTPRRRVLVVGLGISGIATAIRLHKLGWEPVLIERAPERRKGGYFIGLFGTGKASASRLGVLDTLVDRNSPMMATYEIDRANHRTKGMSFVDAPGAPLPLLRGDVENSLFDALPKEVEVRFATVPTRIEQDERGVDVTLTHKTSGTSTTERFDLVVGADGMRSTVRQLVFGPHEDFLHPLNYMIAACVLRNPVQGYATHEGLVLAEAGRSAWVFPFANHNPTLLFSYRVEDVAAQFRGRPIDSLRKAYGPEKPGSVLSHLLNEFEAADERLFDSTNHVRMPSWHKGRVVLVGDSAWCLTLYSGMGVSTGLAGGELLGNMLEKHPDDLERALSQWEAKLRPFVENMQRDSLKSRQLFTPANEAQRVVRAVGIRLMSNRVVGPLVRKVMRDRDLQTKTIDIVAQ</sequence>
<protein>
    <submittedName>
        <fullName evidence="2">Secreted oxidoreductase</fullName>
    </submittedName>
</protein>
<evidence type="ECO:0000313" key="3">
    <source>
        <dbReference type="Proteomes" id="UP000011682"/>
    </source>
</evidence>
<dbReference type="Proteomes" id="UP000011682">
    <property type="component" value="Unassembled WGS sequence"/>
</dbReference>
<dbReference type="EMBL" id="ANAH02000023">
    <property type="protein sequence ID" value="EPX58547.1"/>
    <property type="molecule type" value="Genomic_DNA"/>
</dbReference>
<gene>
    <name evidence="2" type="ORF">D187_003745</name>
</gene>
<dbReference type="GO" id="GO:0071949">
    <property type="term" value="F:FAD binding"/>
    <property type="evidence" value="ECO:0007669"/>
    <property type="project" value="InterPro"/>
</dbReference>
<dbReference type="Gene3D" id="3.50.50.60">
    <property type="entry name" value="FAD/NAD(P)-binding domain"/>
    <property type="match status" value="1"/>
</dbReference>
<dbReference type="eggNOG" id="COG0654">
    <property type="taxonomic scope" value="Bacteria"/>
</dbReference>